<proteinExistence type="predicted"/>
<comment type="caution">
    <text evidence="3">The sequence shown here is derived from an EMBL/GenBank/DDBJ whole genome shotgun (WGS) entry which is preliminary data.</text>
</comment>
<dbReference type="GO" id="GO:0003700">
    <property type="term" value="F:DNA-binding transcription factor activity"/>
    <property type="evidence" value="ECO:0007669"/>
    <property type="project" value="TreeGrafter"/>
</dbReference>
<evidence type="ECO:0000313" key="4">
    <source>
        <dbReference type="Proteomes" id="UP000238296"/>
    </source>
</evidence>
<dbReference type="GO" id="GO:0003677">
    <property type="term" value="F:DNA binding"/>
    <property type="evidence" value="ECO:0007669"/>
    <property type="project" value="UniProtKB-KW"/>
</dbReference>
<dbReference type="InterPro" id="IPR001387">
    <property type="entry name" value="Cro/C1-type_HTH"/>
</dbReference>
<sequence length="148" mass="16673">MSHRVVRGFQRDRLIELREQAKMTPAELARLADLSPSTVASWERRDGAPDVARLVKVAEVLEVDFSELVDVPREEQMPSDLRIRKGLSQVELARQIGLSTTVIGTFERAEKRWNVVQASKIAAVLGVDIDDLHEAWLRARRRPPGTPA</sequence>
<dbReference type="InterPro" id="IPR010982">
    <property type="entry name" value="Lambda_DNA-bd_dom_sf"/>
</dbReference>
<dbReference type="Gene3D" id="1.10.260.40">
    <property type="entry name" value="lambda repressor-like DNA-binding domains"/>
    <property type="match status" value="2"/>
</dbReference>
<dbReference type="PANTHER" id="PTHR46797:SF1">
    <property type="entry name" value="METHYLPHOSPHONATE SYNTHASE"/>
    <property type="match status" value="1"/>
</dbReference>
<evidence type="ECO:0000259" key="2">
    <source>
        <dbReference type="PROSITE" id="PS50943"/>
    </source>
</evidence>
<evidence type="ECO:0000256" key="1">
    <source>
        <dbReference type="ARBA" id="ARBA00023125"/>
    </source>
</evidence>
<dbReference type="GO" id="GO:0005829">
    <property type="term" value="C:cytosol"/>
    <property type="evidence" value="ECO:0007669"/>
    <property type="project" value="TreeGrafter"/>
</dbReference>
<dbReference type="EMBL" id="PPEA01000681">
    <property type="protein sequence ID" value="PQM45000.1"/>
    <property type="molecule type" value="Genomic_DNA"/>
</dbReference>
<feature type="domain" description="HTH cro/C1-type" evidence="2">
    <location>
        <begin position="14"/>
        <end position="68"/>
    </location>
</feature>
<evidence type="ECO:0000313" key="3">
    <source>
        <dbReference type="EMBL" id="PQM45000.1"/>
    </source>
</evidence>
<organism evidence="3 4">
    <name type="scientific">Mycobacterium talmoniae</name>
    <dbReference type="NCBI Taxonomy" id="1858794"/>
    <lineage>
        <taxon>Bacteria</taxon>
        <taxon>Bacillati</taxon>
        <taxon>Actinomycetota</taxon>
        <taxon>Actinomycetes</taxon>
        <taxon>Mycobacteriales</taxon>
        <taxon>Mycobacteriaceae</taxon>
        <taxon>Mycobacterium</taxon>
    </lineage>
</organism>
<dbReference type="CDD" id="cd00093">
    <property type="entry name" value="HTH_XRE"/>
    <property type="match status" value="2"/>
</dbReference>
<protein>
    <recommendedName>
        <fullName evidence="2">HTH cro/C1-type domain-containing protein</fullName>
    </recommendedName>
</protein>
<gene>
    <name evidence="3" type="ORF">C1Y40_04839</name>
</gene>
<feature type="domain" description="HTH cro/C1-type" evidence="2">
    <location>
        <begin position="81"/>
        <end position="132"/>
    </location>
</feature>
<dbReference type="SMART" id="SM00530">
    <property type="entry name" value="HTH_XRE"/>
    <property type="match status" value="2"/>
</dbReference>
<dbReference type="AlphaFoldDB" id="A0A2S8BEA5"/>
<dbReference type="SUPFAM" id="SSF47413">
    <property type="entry name" value="lambda repressor-like DNA-binding domains"/>
    <property type="match status" value="2"/>
</dbReference>
<dbReference type="PANTHER" id="PTHR46797">
    <property type="entry name" value="HTH-TYPE TRANSCRIPTIONAL REGULATOR"/>
    <property type="match status" value="1"/>
</dbReference>
<keyword evidence="1" id="KW-0238">DNA-binding</keyword>
<dbReference type="PROSITE" id="PS50943">
    <property type="entry name" value="HTH_CROC1"/>
    <property type="match status" value="2"/>
</dbReference>
<dbReference type="Proteomes" id="UP000238296">
    <property type="component" value="Unassembled WGS sequence"/>
</dbReference>
<accession>A0A2S8BEA5</accession>
<reference evidence="3 4" key="1">
    <citation type="journal article" date="2017" name="Int. J. Syst. Evol. Microbiol.">
        <title>Mycobacterium talmoniae sp. nov., a slowly growing mycobacterium isolated from human respiratory samples.</title>
        <authorList>
            <person name="Davidson R.M."/>
            <person name="DeGroote M.A."/>
            <person name="Marola J.L."/>
            <person name="Buss S."/>
            <person name="Jones V."/>
            <person name="McNeil M.R."/>
            <person name="Freifeld A.G."/>
            <person name="Elaine Epperson L."/>
            <person name="Hasan N.A."/>
            <person name="Jackson M."/>
            <person name="Iwen P.C."/>
            <person name="Salfinger M."/>
            <person name="Strong M."/>
        </authorList>
    </citation>
    <scope>NUCLEOTIDE SEQUENCE [LARGE SCALE GENOMIC DNA]</scope>
    <source>
        <strain evidence="3 4">ATCC BAA-2683</strain>
    </source>
</reference>
<dbReference type="InterPro" id="IPR050807">
    <property type="entry name" value="TransReg_Diox_bact_type"/>
</dbReference>
<name>A0A2S8BEA5_9MYCO</name>
<dbReference type="Pfam" id="PF01381">
    <property type="entry name" value="HTH_3"/>
    <property type="match status" value="2"/>
</dbReference>